<evidence type="ECO:0000313" key="1">
    <source>
        <dbReference type="EMBL" id="KKK70263.1"/>
    </source>
</evidence>
<gene>
    <name evidence="1" type="ORF">LCGC14_2925740</name>
</gene>
<dbReference type="Gene3D" id="3.40.50.720">
    <property type="entry name" value="NAD(P)-binding Rossmann-like Domain"/>
    <property type="match status" value="1"/>
</dbReference>
<dbReference type="EMBL" id="LAZR01058269">
    <property type="protein sequence ID" value="KKK70263.1"/>
    <property type="molecule type" value="Genomic_DNA"/>
</dbReference>
<name>A0A0F8XMQ7_9ZZZZ</name>
<sequence>MADTKCVLAVVAAIASLAGAAPAAPRDTAGLHIPNTKRVNFTWQTNDGAGYRWDVQYYGSIGNGTNNAYAGGMYCQVWGSNVTGREATDVSYVSQVYCDNIVGGWSLAKAGQTIPVPAARDIPVFGQFDELIHKLPHDQKPNKVIVYSPPDAVYGDVKEVVEHGKRCVETIFVITEHVSVEVTAKLRRLCDIEGVDIIGCNTLGMINVHEKVRIGA</sequence>
<evidence type="ECO:0008006" key="2">
    <source>
        <dbReference type="Google" id="ProtNLM"/>
    </source>
</evidence>
<organism evidence="1">
    <name type="scientific">marine sediment metagenome</name>
    <dbReference type="NCBI Taxonomy" id="412755"/>
    <lineage>
        <taxon>unclassified sequences</taxon>
        <taxon>metagenomes</taxon>
        <taxon>ecological metagenomes</taxon>
    </lineage>
</organism>
<accession>A0A0F8XMQ7</accession>
<dbReference type="AlphaFoldDB" id="A0A0F8XMQ7"/>
<feature type="non-terminal residue" evidence="1">
    <location>
        <position position="216"/>
    </location>
</feature>
<dbReference type="InterPro" id="IPR036291">
    <property type="entry name" value="NAD(P)-bd_dom_sf"/>
</dbReference>
<comment type="caution">
    <text evidence="1">The sequence shown here is derived from an EMBL/GenBank/DDBJ whole genome shotgun (WGS) entry which is preliminary data.</text>
</comment>
<reference evidence="1" key="1">
    <citation type="journal article" date="2015" name="Nature">
        <title>Complex archaea that bridge the gap between prokaryotes and eukaryotes.</title>
        <authorList>
            <person name="Spang A."/>
            <person name="Saw J.H."/>
            <person name="Jorgensen S.L."/>
            <person name="Zaremba-Niedzwiedzka K."/>
            <person name="Martijn J."/>
            <person name="Lind A.E."/>
            <person name="van Eijk R."/>
            <person name="Schleper C."/>
            <person name="Guy L."/>
            <person name="Ettema T.J."/>
        </authorList>
    </citation>
    <scope>NUCLEOTIDE SEQUENCE</scope>
</reference>
<dbReference type="SUPFAM" id="SSF51735">
    <property type="entry name" value="NAD(P)-binding Rossmann-fold domains"/>
    <property type="match status" value="1"/>
</dbReference>
<proteinExistence type="predicted"/>
<protein>
    <recommendedName>
        <fullName evidence="2">CoA-binding domain-containing protein</fullName>
    </recommendedName>
</protein>